<dbReference type="Pfam" id="PF01757">
    <property type="entry name" value="Acyl_transf_3"/>
    <property type="match status" value="1"/>
</dbReference>
<protein>
    <submittedName>
        <fullName evidence="4">Acyltransferase</fullName>
    </submittedName>
</protein>
<dbReference type="GO" id="GO:0016747">
    <property type="term" value="F:acyltransferase activity, transferring groups other than amino-acyl groups"/>
    <property type="evidence" value="ECO:0007669"/>
    <property type="project" value="InterPro"/>
</dbReference>
<dbReference type="InterPro" id="IPR043968">
    <property type="entry name" value="SGNH"/>
</dbReference>
<feature type="transmembrane region" description="Helical" evidence="1">
    <location>
        <begin position="150"/>
        <end position="169"/>
    </location>
</feature>
<name>A0A2T5PFN0_9PSED</name>
<dbReference type="GO" id="GO:0016020">
    <property type="term" value="C:membrane"/>
    <property type="evidence" value="ECO:0007669"/>
    <property type="project" value="TreeGrafter"/>
</dbReference>
<keyword evidence="1" id="KW-1133">Transmembrane helix</keyword>
<evidence type="ECO:0000313" key="4">
    <source>
        <dbReference type="EMBL" id="PTU76535.1"/>
    </source>
</evidence>
<dbReference type="InterPro" id="IPR050879">
    <property type="entry name" value="Acyltransferase_3"/>
</dbReference>
<proteinExistence type="predicted"/>
<feature type="domain" description="SGNH" evidence="3">
    <location>
        <begin position="378"/>
        <end position="616"/>
    </location>
</feature>
<feature type="transmembrane region" description="Helical" evidence="1">
    <location>
        <begin position="229"/>
        <end position="248"/>
    </location>
</feature>
<feature type="transmembrane region" description="Helical" evidence="1">
    <location>
        <begin position="126"/>
        <end position="143"/>
    </location>
</feature>
<dbReference type="PANTHER" id="PTHR23028">
    <property type="entry name" value="ACETYLTRANSFERASE"/>
    <property type="match status" value="1"/>
</dbReference>
<keyword evidence="1" id="KW-0472">Membrane</keyword>
<feature type="transmembrane region" description="Helical" evidence="1">
    <location>
        <begin position="290"/>
        <end position="311"/>
    </location>
</feature>
<organism evidence="4 5">
    <name type="scientific">Pseudomonas mangrovi</name>
    <dbReference type="NCBI Taxonomy" id="2161748"/>
    <lineage>
        <taxon>Bacteria</taxon>
        <taxon>Pseudomonadati</taxon>
        <taxon>Pseudomonadota</taxon>
        <taxon>Gammaproteobacteria</taxon>
        <taxon>Pseudomonadales</taxon>
        <taxon>Pseudomonadaceae</taxon>
        <taxon>Pseudomonas</taxon>
    </lineage>
</organism>
<feature type="transmembrane region" description="Helical" evidence="1">
    <location>
        <begin position="207"/>
        <end position="223"/>
    </location>
</feature>
<feature type="transmembrane region" description="Helical" evidence="1">
    <location>
        <begin position="57"/>
        <end position="76"/>
    </location>
</feature>
<comment type="caution">
    <text evidence="4">The sequence shown here is derived from an EMBL/GenBank/DDBJ whole genome shotgun (WGS) entry which is preliminary data.</text>
</comment>
<accession>A0A2T5PFN0</accession>
<keyword evidence="1" id="KW-0812">Transmembrane</keyword>
<dbReference type="OrthoDB" id="9767863at2"/>
<evidence type="ECO:0000259" key="3">
    <source>
        <dbReference type="Pfam" id="PF19040"/>
    </source>
</evidence>
<dbReference type="GO" id="GO:0009103">
    <property type="term" value="P:lipopolysaccharide biosynthetic process"/>
    <property type="evidence" value="ECO:0007669"/>
    <property type="project" value="TreeGrafter"/>
</dbReference>
<keyword evidence="4" id="KW-0012">Acyltransferase</keyword>
<evidence type="ECO:0000259" key="2">
    <source>
        <dbReference type="Pfam" id="PF01757"/>
    </source>
</evidence>
<dbReference type="AlphaFoldDB" id="A0A2T5PFN0"/>
<feature type="transmembrane region" description="Helical" evidence="1">
    <location>
        <begin position="268"/>
        <end position="284"/>
    </location>
</feature>
<dbReference type="InterPro" id="IPR002656">
    <property type="entry name" value="Acyl_transf_3_dom"/>
</dbReference>
<dbReference type="Proteomes" id="UP000244064">
    <property type="component" value="Unassembled WGS sequence"/>
</dbReference>
<reference evidence="4 5" key="1">
    <citation type="submission" date="2018-04" db="EMBL/GenBank/DDBJ databases">
        <title>Pseudomonas sp. nov., isolated from mangrove soil.</title>
        <authorList>
            <person name="Chen C."/>
        </authorList>
    </citation>
    <scope>NUCLEOTIDE SEQUENCE [LARGE SCALE GENOMIC DNA]</scope>
    <source>
        <strain evidence="4 5">TC-11</strain>
    </source>
</reference>
<dbReference type="Pfam" id="PF19040">
    <property type="entry name" value="SGNH"/>
    <property type="match status" value="1"/>
</dbReference>
<dbReference type="EMBL" id="QASN01000002">
    <property type="protein sequence ID" value="PTU76535.1"/>
    <property type="molecule type" value="Genomic_DNA"/>
</dbReference>
<evidence type="ECO:0000313" key="5">
    <source>
        <dbReference type="Proteomes" id="UP000244064"/>
    </source>
</evidence>
<keyword evidence="4" id="KW-0808">Transferase</keyword>
<gene>
    <name evidence="4" type="ORF">DBO85_02290</name>
</gene>
<sequence length="623" mass="69353">MAVVLYHFGVAGIGGGFAGVDVFFVISGYLMCGIILGGIERDSFSVWRFYLARARRIWPALLVLCLVALAFGWFFLMPEEYKQLGKHARESLTFSSNLRYFDESGYFDVASQEKWLLHTWSLSVEWQFYLILPLVLMLAARFLPGRRTVVILLGALFAVSLGLCLWRTQVNPSEAFYMIQTRAWEMLAGALVFLVGRRGWSSGVRQVLELLGFGLIIGTVLLLDKQSLWPGWRAILPVAGAALVLLAARERSLWTASLPAQWLGTRSYSIYLWHWPLVVALAYLERLDDPLWVSVAVVASLLLGHLSYTLVEVPAQRGLVKLRAWQAGLVLVIVLALVAIVAQQVRRSGFPNRLPEAVALIEAERNSHNPRLKECLDPEASCIYGAEPVRAIIIGDSHADAVVTALQAALPGGEGGILFRGGSGCPIAFGLRSNEGKAYCEELNEALQQEHAGLPAGVPMVMMGRTAEYLNGGEPGEMKPRFHFGEPHAQNSADYLAEFRQHYIATMCSLAEHRPLYLVRPTPEMAVDVPTRLGRAMLLGQERHFSLPLADYHRRQGFVWAMQDEVVERCGARILDPLPYLCAEGTCQSTEGNRPLYRDGDHFSEFGNRRLVLMFREVFAPAH</sequence>
<dbReference type="PANTHER" id="PTHR23028:SF53">
    <property type="entry name" value="ACYL_TRANSF_3 DOMAIN-CONTAINING PROTEIN"/>
    <property type="match status" value="1"/>
</dbReference>
<feature type="domain" description="Acyltransferase 3" evidence="2">
    <location>
        <begin position="2"/>
        <end position="303"/>
    </location>
</feature>
<feature type="transmembrane region" description="Helical" evidence="1">
    <location>
        <begin position="323"/>
        <end position="342"/>
    </location>
</feature>
<keyword evidence="5" id="KW-1185">Reference proteome</keyword>
<evidence type="ECO:0000256" key="1">
    <source>
        <dbReference type="SAM" id="Phobius"/>
    </source>
</evidence>
<feature type="transmembrane region" description="Helical" evidence="1">
    <location>
        <begin position="6"/>
        <end position="36"/>
    </location>
</feature>